<evidence type="ECO:0000256" key="2">
    <source>
        <dbReference type="SAM" id="Phobius"/>
    </source>
</evidence>
<name>A0A0F9V3A3_9ZZZZ</name>
<keyword evidence="2" id="KW-0472">Membrane</keyword>
<evidence type="ECO:0008006" key="4">
    <source>
        <dbReference type="Google" id="ProtNLM"/>
    </source>
</evidence>
<dbReference type="EMBL" id="LAZR01000699">
    <property type="protein sequence ID" value="KKN60343.1"/>
    <property type="molecule type" value="Genomic_DNA"/>
</dbReference>
<dbReference type="NCBIfam" id="TIGR02588">
    <property type="entry name" value="TIGR02588 family protein"/>
    <property type="match status" value="1"/>
</dbReference>
<gene>
    <name evidence="3" type="ORF">LCGC14_0533150</name>
</gene>
<feature type="region of interest" description="Disordered" evidence="1">
    <location>
        <begin position="1"/>
        <end position="23"/>
    </location>
</feature>
<feature type="transmembrane region" description="Helical" evidence="2">
    <location>
        <begin position="28"/>
        <end position="50"/>
    </location>
</feature>
<sequence length="144" mass="15687">MERDQQDGGDEEQTGEKTQARKPHPIEWVVGGISAVVVLAMIGFILFEAFSATGRTPRLAVAAGRTETMASGFRIGFRAFNGGDATAAEVTVEGSLMDGEETVETSEVTIDYVPGHSERRGALLFSKYPGQYRLELRAKSYREP</sequence>
<keyword evidence="2" id="KW-0812">Transmembrane</keyword>
<keyword evidence="2" id="KW-1133">Transmembrane helix</keyword>
<comment type="caution">
    <text evidence="3">The sequence shown here is derived from an EMBL/GenBank/DDBJ whole genome shotgun (WGS) entry which is preliminary data.</text>
</comment>
<reference evidence="3" key="1">
    <citation type="journal article" date="2015" name="Nature">
        <title>Complex archaea that bridge the gap between prokaryotes and eukaryotes.</title>
        <authorList>
            <person name="Spang A."/>
            <person name="Saw J.H."/>
            <person name="Jorgensen S.L."/>
            <person name="Zaremba-Niedzwiedzka K."/>
            <person name="Martijn J."/>
            <person name="Lind A.E."/>
            <person name="van Eijk R."/>
            <person name="Schleper C."/>
            <person name="Guy L."/>
            <person name="Ettema T.J."/>
        </authorList>
    </citation>
    <scope>NUCLEOTIDE SEQUENCE</scope>
</reference>
<accession>A0A0F9V3A3</accession>
<proteinExistence type="predicted"/>
<protein>
    <recommendedName>
        <fullName evidence="4">TIGR02588 family protein</fullName>
    </recommendedName>
</protein>
<dbReference type="InterPro" id="IPR013417">
    <property type="entry name" value="CHP02588"/>
</dbReference>
<evidence type="ECO:0000313" key="3">
    <source>
        <dbReference type="EMBL" id="KKN60343.1"/>
    </source>
</evidence>
<dbReference type="AlphaFoldDB" id="A0A0F9V3A3"/>
<organism evidence="3">
    <name type="scientific">marine sediment metagenome</name>
    <dbReference type="NCBI Taxonomy" id="412755"/>
    <lineage>
        <taxon>unclassified sequences</taxon>
        <taxon>metagenomes</taxon>
        <taxon>ecological metagenomes</taxon>
    </lineage>
</organism>
<evidence type="ECO:0000256" key="1">
    <source>
        <dbReference type="SAM" id="MobiDB-lite"/>
    </source>
</evidence>